<dbReference type="EMBL" id="CM045763">
    <property type="protein sequence ID" value="KAI8024231.1"/>
    <property type="molecule type" value="Genomic_DNA"/>
</dbReference>
<comment type="caution">
    <text evidence="1">The sequence shown here is derived from an EMBL/GenBank/DDBJ whole genome shotgun (WGS) entry which is preliminary data.</text>
</comment>
<protein>
    <submittedName>
        <fullName evidence="1">Bifunctional nuclease 1</fullName>
    </submittedName>
</protein>
<dbReference type="Proteomes" id="UP001060215">
    <property type="component" value="Chromosome 6"/>
</dbReference>
<organism evidence="1 2">
    <name type="scientific">Camellia lanceoleosa</name>
    <dbReference type="NCBI Taxonomy" id="1840588"/>
    <lineage>
        <taxon>Eukaryota</taxon>
        <taxon>Viridiplantae</taxon>
        <taxon>Streptophyta</taxon>
        <taxon>Embryophyta</taxon>
        <taxon>Tracheophyta</taxon>
        <taxon>Spermatophyta</taxon>
        <taxon>Magnoliopsida</taxon>
        <taxon>eudicotyledons</taxon>
        <taxon>Gunneridae</taxon>
        <taxon>Pentapetalae</taxon>
        <taxon>asterids</taxon>
        <taxon>Ericales</taxon>
        <taxon>Theaceae</taxon>
        <taxon>Camellia</taxon>
    </lineage>
</organism>
<gene>
    <name evidence="1" type="ORF">LOK49_LG03G03481</name>
</gene>
<evidence type="ECO:0000313" key="1">
    <source>
        <dbReference type="EMBL" id="KAI8024231.1"/>
    </source>
</evidence>
<keyword evidence="2" id="KW-1185">Reference proteome</keyword>
<proteinExistence type="predicted"/>
<accession>A0ACC0IK72</accession>
<sequence length="237" mass="27326">MIADAESRSMSFNHDIVGRAFPYYYNWSRVYEKTFLHWFRPKPQLTIAELEMIKMRDGRYLRCVHNNPHSGHLPNYAPRPTIVLKMKDGTGLFLHIIVLEIPSVLLMAAICNVQIAGPTMYQIVKKMIDKIVYEVKLVQVTKRVHEAYFAQLYLTKLGSIDGTNILPRDNAVYRALLYSQAGLYDPFADPKLIGDPYCTIFVSHLSHLTTEQTILNTVSKYIKVKNLRLVRHIRSKG</sequence>
<reference evidence="1 2" key="1">
    <citation type="journal article" date="2022" name="Plant J.">
        <title>Chromosome-level genome of Camellia lanceoleosa provides a valuable resource for understanding genome evolution and self-incompatibility.</title>
        <authorList>
            <person name="Gong W."/>
            <person name="Xiao S."/>
            <person name="Wang L."/>
            <person name="Liao Z."/>
            <person name="Chang Y."/>
            <person name="Mo W."/>
            <person name="Hu G."/>
            <person name="Li W."/>
            <person name="Zhao G."/>
            <person name="Zhu H."/>
            <person name="Hu X."/>
            <person name="Ji K."/>
            <person name="Xiang X."/>
            <person name="Song Q."/>
            <person name="Yuan D."/>
            <person name="Jin S."/>
            <person name="Zhang L."/>
        </authorList>
    </citation>
    <scope>NUCLEOTIDE SEQUENCE [LARGE SCALE GENOMIC DNA]</scope>
    <source>
        <strain evidence="1">SQ_2022a</strain>
    </source>
</reference>
<name>A0ACC0IK72_9ERIC</name>
<evidence type="ECO:0000313" key="2">
    <source>
        <dbReference type="Proteomes" id="UP001060215"/>
    </source>
</evidence>